<dbReference type="EMBL" id="JAIWYP010000011">
    <property type="protein sequence ID" value="KAH3741613.1"/>
    <property type="molecule type" value="Genomic_DNA"/>
</dbReference>
<proteinExistence type="predicted"/>
<evidence type="ECO:0000313" key="1">
    <source>
        <dbReference type="EMBL" id="KAH3741613.1"/>
    </source>
</evidence>
<reference evidence="1" key="2">
    <citation type="submission" date="2020-11" db="EMBL/GenBank/DDBJ databases">
        <authorList>
            <person name="McCartney M.A."/>
            <person name="Auch B."/>
            <person name="Kono T."/>
            <person name="Mallez S."/>
            <person name="Becker A."/>
            <person name="Gohl D.M."/>
            <person name="Silverstein K.A.T."/>
            <person name="Koren S."/>
            <person name="Bechman K.B."/>
            <person name="Herman A."/>
            <person name="Abrahante J.E."/>
            <person name="Garbe J."/>
        </authorList>
    </citation>
    <scope>NUCLEOTIDE SEQUENCE</scope>
    <source>
        <strain evidence="1">Duluth1</strain>
        <tissue evidence="1">Whole animal</tissue>
    </source>
</reference>
<organism evidence="1 2">
    <name type="scientific">Dreissena polymorpha</name>
    <name type="common">Zebra mussel</name>
    <name type="synonym">Mytilus polymorpha</name>
    <dbReference type="NCBI Taxonomy" id="45954"/>
    <lineage>
        <taxon>Eukaryota</taxon>
        <taxon>Metazoa</taxon>
        <taxon>Spiralia</taxon>
        <taxon>Lophotrochozoa</taxon>
        <taxon>Mollusca</taxon>
        <taxon>Bivalvia</taxon>
        <taxon>Autobranchia</taxon>
        <taxon>Heteroconchia</taxon>
        <taxon>Euheterodonta</taxon>
        <taxon>Imparidentia</taxon>
        <taxon>Neoheterodontei</taxon>
        <taxon>Myida</taxon>
        <taxon>Dreissenoidea</taxon>
        <taxon>Dreissenidae</taxon>
        <taxon>Dreissena</taxon>
    </lineage>
</organism>
<reference evidence="1" key="1">
    <citation type="journal article" date="2019" name="bioRxiv">
        <title>The Genome of the Zebra Mussel, Dreissena polymorpha: A Resource for Invasive Species Research.</title>
        <authorList>
            <person name="McCartney M.A."/>
            <person name="Auch B."/>
            <person name="Kono T."/>
            <person name="Mallez S."/>
            <person name="Zhang Y."/>
            <person name="Obille A."/>
            <person name="Becker A."/>
            <person name="Abrahante J.E."/>
            <person name="Garbe J."/>
            <person name="Badalamenti J.P."/>
            <person name="Herman A."/>
            <person name="Mangelson H."/>
            <person name="Liachko I."/>
            <person name="Sullivan S."/>
            <person name="Sone E.D."/>
            <person name="Koren S."/>
            <person name="Silverstein K.A.T."/>
            <person name="Beckman K.B."/>
            <person name="Gohl D.M."/>
        </authorList>
    </citation>
    <scope>NUCLEOTIDE SEQUENCE</scope>
    <source>
        <strain evidence="1">Duluth1</strain>
        <tissue evidence="1">Whole animal</tissue>
    </source>
</reference>
<dbReference type="Proteomes" id="UP000828390">
    <property type="component" value="Unassembled WGS sequence"/>
</dbReference>
<evidence type="ECO:0000313" key="2">
    <source>
        <dbReference type="Proteomes" id="UP000828390"/>
    </source>
</evidence>
<sequence length="58" mass="6544">MKIQLSRTIISVYCARQVFASMGVEHVVYHRDDSVWSLGISSICTDALIFVDKKIQLA</sequence>
<comment type="caution">
    <text evidence="1">The sequence shown here is derived from an EMBL/GenBank/DDBJ whole genome shotgun (WGS) entry which is preliminary data.</text>
</comment>
<name>A0A9D4D9T1_DREPO</name>
<gene>
    <name evidence="1" type="ORF">DPMN_048338</name>
</gene>
<accession>A0A9D4D9T1</accession>
<dbReference type="AlphaFoldDB" id="A0A9D4D9T1"/>
<protein>
    <submittedName>
        <fullName evidence="1">Uncharacterized protein</fullName>
    </submittedName>
</protein>
<keyword evidence="2" id="KW-1185">Reference proteome</keyword>